<gene>
    <name evidence="2" type="primary">HGSNAT</name>
    <name evidence="2" type="ORF">EVAR_64724_1</name>
</gene>
<organism evidence="2 3">
    <name type="scientific">Eumeta variegata</name>
    <name type="common">Bagworm moth</name>
    <name type="synonym">Eumeta japonica</name>
    <dbReference type="NCBI Taxonomy" id="151549"/>
    <lineage>
        <taxon>Eukaryota</taxon>
        <taxon>Metazoa</taxon>
        <taxon>Ecdysozoa</taxon>
        <taxon>Arthropoda</taxon>
        <taxon>Hexapoda</taxon>
        <taxon>Insecta</taxon>
        <taxon>Pterygota</taxon>
        <taxon>Neoptera</taxon>
        <taxon>Endopterygota</taxon>
        <taxon>Lepidoptera</taxon>
        <taxon>Glossata</taxon>
        <taxon>Ditrysia</taxon>
        <taxon>Tineoidea</taxon>
        <taxon>Psychidae</taxon>
        <taxon>Oiketicinae</taxon>
        <taxon>Eumeta</taxon>
    </lineage>
</organism>
<keyword evidence="2" id="KW-0808">Transferase</keyword>
<proteinExistence type="predicted"/>
<dbReference type="OrthoDB" id="2149840at2759"/>
<dbReference type="PANTHER" id="PTHR31061">
    <property type="entry name" value="LD22376P"/>
    <property type="match status" value="1"/>
</dbReference>
<evidence type="ECO:0000256" key="1">
    <source>
        <dbReference type="SAM" id="Phobius"/>
    </source>
</evidence>
<keyword evidence="1" id="KW-1133">Transmembrane helix</keyword>
<name>A0A4C1ZMT7_EUMVA</name>
<protein>
    <submittedName>
        <fullName evidence="2">Heparan-alpha-glucosaminide N-acetyltransferase</fullName>
    </submittedName>
</protein>
<dbReference type="EMBL" id="BGZK01001973">
    <property type="protein sequence ID" value="GBP89088.1"/>
    <property type="molecule type" value="Genomic_DNA"/>
</dbReference>
<dbReference type="PANTHER" id="PTHR31061:SF24">
    <property type="entry name" value="LD22376P"/>
    <property type="match status" value="1"/>
</dbReference>
<reference evidence="2 3" key="1">
    <citation type="journal article" date="2019" name="Commun. Biol.">
        <title>The bagworm genome reveals a unique fibroin gene that provides high tensile strength.</title>
        <authorList>
            <person name="Kono N."/>
            <person name="Nakamura H."/>
            <person name="Ohtoshi R."/>
            <person name="Tomita M."/>
            <person name="Numata K."/>
            <person name="Arakawa K."/>
        </authorList>
    </citation>
    <scope>NUCLEOTIDE SEQUENCE [LARGE SCALE GENOMIC DNA]</scope>
</reference>
<dbReference type="Proteomes" id="UP000299102">
    <property type="component" value="Unassembled WGS sequence"/>
</dbReference>
<sequence length="146" mass="16528">MRIDAKPSTSSYRARMMRWLLWSVMFGLAGGALCAFSHNGGLIPINKNLWSLSYCLVTASIGFFIQAVLFFCVDLKNKWGGRPLYYAGQNALFIYVGSELLKRHFPLYWPLHAPTHTQLLVTHAATTLIWLAVGVALHRKRIFITI</sequence>
<feature type="transmembrane region" description="Helical" evidence="1">
    <location>
        <begin position="121"/>
        <end position="138"/>
    </location>
</feature>
<evidence type="ECO:0000313" key="2">
    <source>
        <dbReference type="EMBL" id="GBP89088.1"/>
    </source>
</evidence>
<keyword evidence="1" id="KW-0472">Membrane</keyword>
<keyword evidence="3" id="KW-1185">Reference proteome</keyword>
<keyword evidence="1" id="KW-0812">Transmembrane</keyword>
<dbReference type="GO" id="GO:0016740">
    <property type="term" value="F:transferase activity"/>
    <property type="evidence" value="ECO:0007669"/>
    <property type="project" value="UniProtKB-KW"/>
</dbReference>
<feature type="transmembrane region" description="Helical" evidence="1">
    <location>
        <begin position="50"/>
        <end position="72"/>
    </location>
</feature>
<dbReference type="AlphaFoldDB" id="A0A4C1ZMT7"/>
<dbReference type="STRING" id="151549.A0A4C1ZMT7"/>
<evidence type="ECO:0000313" key="3">
    <source>
        <dbReference type="Proteomes" id="UP000299102"/>
    </source>
</evidence>
<comment type="caution">
    <text evidence="2">The sequence shown here is derived from an EMBL/GenBank/DDBJ whole genome shotgun (WGS) entry which is preliminary data.</text>
</comment>
<accession>A0A4C1ZMT7</accession>
<feature type="transmembrane region" description="Helical" evidence="1">
    <location>
        <begin position="84"/>
        <end position="101"/>
    </location>
</feature>